<protein>
    <submittedName>
        <fullName evidence="2">ORF12</fullName>
    </submittedName>
</protein>
<proteinExistence type="predicted"/>
<evidence type="ECO:0000313" key="2">
    <source>
        <dbReference type="EMBL" id="AIU36801.1"/>
    </source>
</evidence>
<keyword evidence="1" id="KW-0812">Transmembrane</keyword>
<accession>A0A097P0W3</accession>
<name>A0A097P0W3_GVCP</name>
<organismHost>
    <name type="scientific">Cydia pomonella</name>
    <name type="common">Codling moth</name>
    <dbReference type="NCBI Taxonomy" id="82600"/>
</organismHost>
<evidence type="ECO:0000256" key="1">
    <source>
        <dbReference type="SAM" id="Phobius"/>
    </source>
</evidence>
<keyword evidence="1" id="KW-1133">Transmembrane helix</keyword>
<keyword evidence="1" id="KW-0472">Membrane</keyword>
<sequence>MEKTTNADTVNTAIANHTMLQMDRLFIEILKRLDTKNDTHQVYVLFGVWVVVIVLKCFAKRNYQAAYQKITNQTKRRYD</sequence>
<reference evidence="2" key="2">
    <citation type="submission" date="2014-07" db="EMBL/GenBank/DDBJ databases">
        <title>Comparative genomics of CpGV: Evolution of a crop protection agent.</title>
        <authorList>
            <person name="Radtke P.C."/>
            <person name="Jehle J.A."/>
        </authorList>
    </citation>
    <scope>NUCLEOTIDE SEQUENCE</scope>
    <source>
        <strain evidence="2">CpGV-I07</strain>
    </source>
</reference>
<gene>
    <name evidence="2" type="primary">orf12</name>
</gene>
<dbReference type="EMBL" id="KM217574">
    <property type="protein sequence ID" value="AIU36801.1"/>
    <property type="molecule type" value="Genomic_DNA"/>
</dbReference>
<feature type="transmembrane region" description="Helical" evidence="1">
    <location>
        <begin position="40"/>
        <end position="59"/>
    </location>
</feature>
<reference evidence="2" key="1">
    <citation type="journal article" date="2014" name="Proc. Natl. Acad. Sci. U.S.A.">
        <title>Baculovirus resistance in codling moth is virus isolate-dependent and the consequence of a mutation in viral gene pe38.</title>
        <authorList>
            <person name="Gebhardt M.M."/>
            <person name="Eberle K.E."/>
            <person name="Radtke P."/>
            <person name="Jehle J.A."/>
        </authorList>
    </citation>
    <scope>NUCLEOTIDE SEQUENCE</scope>
    <source>
        <strain evidence="2">CpGV-I07</strain>
    </source>
</reference>
<organism evidence="2">
    <name type="scientific">Cydia pomonella granulosis virus</name>
    <name type="common">CpGV</name>
    <name type="synonym">Cydia pomonella granulovirus</name>
    <dbReference type="NCBI Taxonomy" id="28289"/>
    <lineage>
        <taxon>Viruses</taxon>
        <taxon>Viruses incertae sedis</taxon>
        <taxon>Naldaviricetes</taxon>
        <taxon>Lefavirales</taxon>
        <taxon>Baculoviridae</taxon>
        <taxon>Betabaculovirus</taxon>
        <taxon>Betabaculovirus cypomonellae</taxon>
    </lineage>
</organism>